<dbReference type="EMBL" id="GG662853">
    <property type="protein sequence ID" value="EAR87596.3"/>
    <property type="molecule type" value="Genomic_DNA"/>
</dbReference>
<dbReference type="HOGENOM" id="CLU_429328_0_0_1"/>
<feature type="region of interest" description="Disordered" evidence="1">
    <location>
        <begin position="451"/>
        <end position="523"/>
    </location>
</feature>
<keyword evidence="3" id="KW-1185">Reference proteome</keyword>
<name>I7M0H7_TETTS</name>
<evidence type="ECO:0000256" key="1">
    <source>
        <dbReference type="SAM" id="MobiDB-lite"/>
    </source>
</evidence>
<organism evidence="2 3">
    <name type="scientific">Tetrahymena thermophila (strain SB210)</name>
    <dbReference type="NCBI Taxonomy" id="312017"/>
    <lineage>
        <taxon>Eukaryota</taxon>
        <taxon>Sar</taxon>
        <taxon>Alveolata</taxon>
        <taxon>Ciliophora</taxon>
        <taxon>Intramacronucleata</taxon>
        <taxon>Oligohymenophorea</taxon>
        <taxon>Hymenostomatida</taxon>
        <taxon>Tetrahymenina</taxon>
        <taxon>Tetrahymenidae</taxon>
        <taxon>Tetrahymena</taxon>
    </lineage>
</organism>
<feature type="compositionally biased region" description="Polar residues" evidence="1">
    <location>
        <begin position="511"/>
        <end position="520"/>
    </location>
</feature>
<proteinExistence type="predicted"/>
<feature type="compositionally biased region" description="Polar residues" evidence="1">
    <location>
        <begin position="150"/>
        <end position="164"/>
    </location>
</feature>
<protein>
    <submittedName>
        <fullName evidence="2">Uncharacterized protein</fullName>
    </submittedName>
</protein>
<feature type="compositionally biased region" description="Acidic residues" evidence="1">
    <location>
        <begin position="265"/>
        <end position="285"/>
    </location>
</feature>
<feature type="region of interest" description="Disordered" evidence="1">
    <location>
        <begin position="241"/>
        <end position="324"/>
    </location>
</feature>
<feature type="compositionally biased region" description="Basic residues" evidence="1">
    <location>
        <begin position="247"/>
        <end position="259"/>
    </location>
</feature>
<feature type="compositionally biased region" description="Low complexity" evidence="1">
    <location>
        <begin position="495"/>
        <end position="510"/>
    </location>
</feature>
<dbReference type="InParanoid" id="I7M0H7"/>
<dbReference type="GeneID" id="7832589"/>
<gene>
    <name evidence="2" type="ORF">TTHERM_00071030</name>
</gene>
<sequence>MEYISDQALDSDKSIFTKQEHCDNPETHNGAYNRLKNGAFNYQKQTLIQGEGEQRGQPQNSKQNLQQKQINSTNDQSMNNMSSTYDNSNHNYTLSQQQQNHIHNDLDYFNHQYNRNQQENFQDFQEPPRNHTNKNNLSQANESLNEEKNFNSQEQAKNQDSQKQPLTEKVYNIATYELQPEIKGMIVALKYIGVPNHKVVEEIGKLGFTVSDSNVFMVWEEWTEERNKLGKSIFRDQSQALKASRGQYKKSNKVNRKFSGRQSSDEDEDIDYQYDDEEEDEEDSLNDYKIPPKNRVNKYPNDNRKNYQQSELESESYEFNENTTPLKGKKYSQLINFKEGKNYQPSLFDGDINRQESEEIDFDSDYDENYKKKLNESRKQNLKTFEKHPKKQVKMHGDHILFYNLEAGQCVFCAQNNKENEVYTTCMECEGQGENKFFICEECFDQNHSKQDQNHQNQQKQFVKNEDQEQPFIDTEDSETENHQKNLKNKKSHENVGVNEENNQNQNNQGKSNHPNNQETVQKEQKNNLTNQKENMQQKQKSDTLADEDKEILQKQETQTNETNYELNLIERIQKSQLKVSVTDDFAKSIQDNNDSPLVNKQPVEGIAQSQQMQNNSKIFAQQKKILKIYKNPQSIQQ</sequence>
<feature type="region of interest" description="Disordered" evidence="1">
    <location>
        <begin position="144"/>
        <end position="164"/>
    </location>
</feature>
<dbReference type="RefSeq" id="XP_001007841.3">
    <property type="nucleotide sequence ID" value="XM_001007841.3"/>
</dbReference>
<reference evidence="3" key="1">
    <citation type="journal article" date="2006" name="PLoS Biol.">
        <title>Macronuclear genome sequence of the ciliate Tetrahymena thermophila, a model eukaryote.</title>
        <authorList>
            <person name="Eisen J.A."/>
            <person name="Coyne R.S."/>
            <person name="Wu M."/>
            <person name="Wu D."/>
            <person name="Thiagarajan M."/>
            <person name="Wortman J.R."/>
            <person name="Badger J.H."/>
            <person name="Ren Q."/>
            <person name="Amedeo P."/>
            <person name="Jones K.M."/>
            <person name="Tallon L.J."/>
            <person name="Delcher A.L."/>
            <person name="Salzberg S.L."/>
            <person name="Silva J.C."/>
            <person name="Haas B.J."/>
            <person name="Majoros W.H."/>
            <person name="Farzad M."/>
            <person name="Carlton J.M."/>
            <person name="Smith R.K. Jr."/>
            <person name="Garg J."/>
            <person name="Pearlman R.E."/>
            <person name="Karrer K.M."/>
            <person name="Sun L."/>
            <person name="Manning G."/>
            <person name="Elde N.C."/>
            <person name="Turkewitz A.P."/>
            <person name="Asai D.J."/>
            <person name="Wilkes D.E."/>
            <person name="Wang Y."/>
            <person name="Cai H."/>
            <person name="Collins K."/>
            <person name="Stewart B.A."/>
            <person name="Lee S.R."/>
            <person name="Wilamowska K."/>
            <person name="Weinberg Z."/>
            <person name="Ruzzo W.L."/>
            <person name="Wloga D."/>
            <person name="Gaertig J."/>
            <person name="Frankel J."/>
            <person name="Tsao C.-C."/>
            <person name="Gorovsky M.A."/>
            <person name="Keeling P.J."/>
            <person name="Waller R.F."/>
            <person name="Patron N.J."/>
            <person name="Cherry J.M."/>
            <person name="Stover N.A."/>
            <person name="Krieger C.J."/>
            <person name="del Toro C."/>
            <person name="Ryder H.F."/>
            <person name="Williamson S.C."/>
            <person name="Barbeau R.A."/>
            <person name="Hamilton E.P."/>
            <person name="Orias E."/>
        </authorList>
    </citation>
    <scope>NUCLEOTIDE SEQUENCE [LARGE SCALE GENOMIC DNA]</scope>
    <source>
        <strain evidence="3">SB210</strain>
    </source>
</reference>
<dbReference type="Proteomes" id="UP000009168">
    <property type="component" value="Unassembled WGS sequence"/>
</dbReference>
<dbReference type="CDD" id="cd19757">
    <property type="entry name" value="Bbox1"/>
    <property type="match status" value="1"/>
</dbReference>
<feature type="region of interest" description="Disordered" evidence="1">
    <location>
        <begin position="1"/>
        <end position="28"/>
    </location>
</feature>
<feature type="compositionally biased region" description="Basic and acidic residues" evidence="1">
    <location>
        <begin position="10"/>
        <end position="26"/>
    </location>
</feature>
<dbReference type="AlphaFoldDB" id="I7M0H7"/>
<evidence type="ECO:0000313" key="2">
    <source>
        <dbReference type="EMBL" id="EAR87596.3"/>
    </source>
</evidence>
<accession>I7M0H7</accession>
<dbReference type="KEGG" id="tet:TTHERM_00071030"/>
<evidence type="ECO:0000313" key="3">
    <source>
        <dbReference type="Proteomes" id="UP000009168"/>
    </source>
</evidence>